<keyword evidence="1 4" id="KW-0732">Signal</keyword>
<feature type="region of interest" description="Disordered" evidence="3">
    <location>
        <begin position="272"/>
        <end position="317"/>
    </location>
</feature>
<evidence type="ECO:0000256" key="2">
    <source>
        <dbReference type="ARBA" id="ARBA00023157"/>
    </source>
</evidence>
<gene>
    <name evidence="6" type="ORF">ACFSRZ_08290</name>
</gene>
<feature type="chain" id="PRO_5046715785" evidence="4">
    <location>
        <begin position="21"/>
        <end position="1839"/>
    </location>
</feature>
<dbReference type="SMART" id="SM00560">
    <property type="entry name" value="LamGL"/>
    <property type="match status" value="1"/>
</dbReference>
<dbReference type="InterPro" id="IPR013320">
    <property type="entry name" value="ConA-like_dom_sf"/>
</dbReference>
<evidence type="ECO:0000256" key="1">
    <source>
        <dbReference type="ARBA" id="ARBA00022729"/>
    </source>
</evidence>
<organism evidence="6 7">
    <name type="scientific">Pseudotenacibaculum haliotis</name>
    <dbReference type="NCBI Taxonomy" id="1862138"/>
    <lineage>
        <taxon>Bacteria</taxon>
        <taxon>Pseudomonadati</taxon>
        <taxon>Bacteroidota</taxon>
        <taxon>Flavobacteriia</taxon>
        <taxon>Flavobacteriales</taxon>
        <taxon>Flavobacteriaceae</taxon>
        <taxon>Pseudotenacibaculum</taxon>
    </lineage>
</organism>
<keyword evidence="7" id="KW-1185">Reference proteome</keyword>
<evidence type="ECO:0000259" key="5">
    <source>
        <dbReference type="SMART" id="SM00560"/>
    </source>
</evidence>
<dbReference type="Pfam" id="PF26628">
    <property type="entry name" value="DUF8202"/>
    <property type="match status" value="1"/>
</dbReference>
<dbReference type="Pfam" id="PF13385">
    <property type="entry name" value="Laminin_G_3"/>
    <property type="match status" value="1"/>
</dbReference>
<feature type="region of interest" description="Disordered" evidence="3">
    <location>
        <begin position="365"/>
        <end position="389"/>
    </location>
</feature>
<dbReference type="Gene3D" id="2.60.120.200">
    <property type="match status" value="1"/>
</dbReference>
<dbReference type="InterPro" id="IPR049804">
    <property type="entry name" value="Choice_anch_L"/>
</dbReference>
<evidence type="ECO:0000256" key="3">
    <source>
        <dbReference type="SAM" id="MobiDB-lite"/>
    </source>
</evidence>
<accession>A0ABW5LRC4</accession>
<name>A0ABW5LRC4_9FLAO</name>
<dbReference type="NCBIfam" id="TIGR04183">
    <property type="entry name" value="Por_Secre_tail"/>
    <property type="match status" value="1"/>
</dbReference>
<feature type="compositionally biased region" description="Polar residues" evidence="3">
    <location>
        <begin position="418"/>
        <end position="429"/>
    </location>
</feature>
<feature type="region of interest" description="Disordered" evidence="3">
    <location>
        <begin position="416"/>
        <end position="460"/>
    </location>
</feature>
<comment type="caution">
    <text evidence="6">The sequence shown here is derived from an EMBL/GenBank/DDBJ whole genome shotgun (WGS) entry which is preliminary data.</text>
</comment>
<dbReference type="RefSeq" id="WP_379666079.1">
    <property type="nucleotide sequence ID" value="NZ_JBHULH010000004.1"/>
</dbReference>
<sequence length="1839" mass="194731">MSIKRLPFLFLLLTISFTYGQATFTSGNTATELATQITGPGITINNPQIINGTGTQVGIYSSGVAGANLQLDSGIILTTGTVAESFSTNSATGISLGPGTTFSDADLTAIDAAATRDVVIFQFEAVLDPLATVLTIDYQFMSDEYNEYVCSAFNDIFGYFVSGPGITGTQNIALVPGTTNPVTVASINNGTVGINGNAANCIDLTQSALFTDNTAGAITVEYDGVTNKLRASATGLTPGATYTVKFAIADVSDGGFDSAILIDVISGFPDDDDDGVANDADLDDDNDGILDTVEDANTDNDNNPLSNPTDTDGDGVPNYLDLDSDGDGIPDNIEAQTTNGYIAPGTFTDTNLDGVNDVYAGGLTPVNTDGTDNDDYLDTDSDNDGTIDQTEAGITLTGSVGTNGLDNGLETIDDYSDVNGNLNDPTTLPDSDGDVGSGGDVDYRDTVVLGDNDGDGVNDDVDLDDDNDGILDSVEDNCAFPTGADGYWPMNNSTDDLSGSGNNLQAGGPAVFSTTSRKGTHSVSFDGTYFLQYSDGTFLNQAITNFTYSFWFNASSLTGEQFLVEEGGGTNGFAIRLNGNTLECRIKEGATTIDTPTFTGLTTGTWYHVAATYDGTNVILYLDGTATTPTATGFGDLATHTGAHGFGGDNGGDVYNGSGDFNGLMDEILHYPTTLNASQITQIMNNPTCVSEDLDSDGIPNYLDLDSDGDGIPDNIEAQATNSYITPNGAYDASGVDTAYGGGLTPVNTDGTDNEDYRDLDSDNEGANDTTEAGLTLAGSVGANGLDTAIATTSNYSDVNGTINDPTTLPDSDTDLGTGGDVDFRDDTINVSVGTGNSLWLRADIGVIGGATVTQWTDQSDFNDDDDFSNDSNFLGSGGTEPDATANLLNYNPTVTFTPANGDVLTFTGNINPRTVYIVYNDTSTASWTSAFTNNDGDGIGHGHSDDTQLYNATFTPADVRNGSEYISGLSVDFLSQARPDAFQLQSRIFTSNLSNASHTYYVGRDRTNTARVINGSIAEIITFTEAHDDATRQRLESYLAIKYGFTLDNTDNSGTIIEGDYIASDGSTKYWDFTANSVFHNDVAGIGRDDTQVLTQKQSKSVNSDALITIGLGTIATNNASNANNFAADKAFLTWGNDNTAFGATSTSGILCATDLRLDRNWKIVETGSVGTVQIAATKAIIDTHLTNSDKSKALIVADDAGYTTNVEFVALTEQTIDGVVQYAGTFDFDGTKFFTFVEVGGITWSGSTSSWAGGQGAGGAPSTNALDNDELLTIDSEGTANHATLPENAQVGCVWVTSGSKLMVPTGQFLQIADQLFLEGEIRLIGSAQLLQTHSGASQVTGNGSMYVDQQGTVETIYRYNFWTSPVSTVGASNFTVGNVMKDGTTPTSETSTPPDINFVSGLDGALTTPITISAYWIFGFLNGLTDVSWIQQLQTGTFEIGEGYILKGPGAVQNYTFVGKPNDGTYTSTISAGFLSLLGNPYPSAIDSQQFFTDNAGVAETLYFWEHLGDSGSHNTAGYIGGYGLLNASMSVAGVAPFNDDTGGQGGLTYTAPGRYIPIGQGFFVSADGAGTITFNNSQRVFQLETEDGGSDSVFFRDGTSTPNTNQESLPILKLGFDFVNDEGDELHRQIGVSFKEGNRYSKDPGYDSPIFDLNSTDAFFSFEDSRQDYVIAGIQEITDDLEFPVAIQIGNGNDITIRIDEIYNIDRDVFLEDKVTDQIYNLEDPVTLSIPVGVYKDRFYIKFGESSLGTDDPIAQDVNIFIDQQSKELVIQNKNASLNLNKVAIFNVLGQKINQWNIEDSTNESRFSLQHLSSNIYIVSITSDKGKVTKKIVKE</sequence>
<dbReference type="NCBIfam" id="NF038133">
    <property type="entry name" value="choice_anch_L"/>
    <property type="match status" value="1"/>
</dbReference>
<dbReference type="InterPro" id="IPR026444">
    <property type="entry name" value="Secre_tail"/>
</dbReference>
<dbReference type="InterPro" id="IPR058515">
    <property type="entry name" value="DUF8202"/>
</dbReference>
<dbReference type="SUPFAM" id="SSF49899">
    <property type="entry name" value="Concanavalin A-like lectins/glucanases"/>
    <property type="match status" value="1"/>
</dbReference>
<dbReference type="EMBL" id="JBHULH010000004">
    <property type="protein sequence ID" value="MFD2567368.1"/>
    <property type="molecule type" value="Genomic_DNA"/>
</dbReference>
<feature type="compositionally biased region" description="Polar residues" evidence="3">
    <location>
        <begin position="299"/>
        <end position="310"/>
    </location>
</feature>
<dbReference type="Proteomes" id="UP001597508">
    <property type="component" value="Unassembled WGS sequence"/>
</dbReference>
<reference evidence="7" key="1">
    <citation type="journal article" date="2019" name="Int. J. Syst. Evol. Microbiol.">
        <title>The Global Catalogue of Microorganisms (GCM) 10K type strain sequencing project: providing services to taxonomists for standard genome sequencing and annotation.</title>
        <authorList>
            <consortium name="The Broad Institute Genomics Platform"/>
            <consortium name="The Broad Institute Genome Sequencing Center for Infectious Disease"/>
            <person name="Wu L."/>
            <person name="Ma J."/>
        </authorList>
    </citation>
    <scope>NUCLEOTIDE SEQUENCE [LARGE SCALE GENOMIC DNA]</scope>
    <source>
        <strain evidence="7">KCTC 52127</strain>
    </source>
</reference>
<dbReference type="InterPro" id="IPR006558">
    <property type="entry name" value="LamG-like"/>
</dbReference>
<proteinExistence type="predicted"/>
<evidence type="ECO:0000313" key="7">
    <source>
        <dbReference type="Proteomes" id="UP001597508"/>
    </source>
</evidence>
<feature type="compositionally biased region" description="Acidic residues" evidence="3">
    <location>
        <begin position="371"/>
        <end position="385"/>
    </location>
</feature>
<evidence type="ECO:0000256" key="4">
    <source>
        <dbReference type="SAM" id="SignalP"/>
    </source>
</evidence>
<feature type="domain" description="LamG-like jellyroll fold" evidence="5">
    <location>
        <begin position="544"/>
        <end position="678"/>
    </location>
</feature>
<feature type="signal peptide" evidence="4">
    <location>
        <begin position="1"/>
        <end position="20"/>
    </location>
</feature>
<protein>
    <submittedName>
        <fullName evidence="6">Choice-of-anchor L domain-containing protein</fullName>
    </submittedName>
</protein>
<keyword evidence="2" id="KW-1015">Disulfide bond</keyword>
<evidence type="ECO:0000313" key="6">
    <source>
        <dbReference type="EMBL" id="MFD2567368.1"/>
    </source>
</evidence>
<feature type="compositionally biased region" description="Acidic residues" evidence="3">
    <location>
        <begin position="272"/>
        <end position="298"/>
    </location>
</feature>
<dbReference type="Pfam" id="PF18962">
    <property type="entry name" value="Por_Secre_tail"/>
    <property type="match status" value="1"/>
</dbReference>